<dbReference type="Gramene" id="TraesRN6A0100777200.1">
    <property type="protein sequence ID" value="TraesRN6A0100777200.1"/>
    <property type="gene ID" value="TraesRN6A0100777200"/>
</dbReference>
<dbReference type="Gramene" id="TraesRN6A0100777300.1">
    <property type="protein sequence ID" value="TraesRN6A0100777300.1"/>
    <property type="gene ID" value="TraesRN6A0100777300"/>
</dbReference>
<dbReference type="Gramene" id="TraesSTA6A03G03366980.1">
    <property type="protein sequence ID" value="TraesSTA6A03G03366980.1.CDS1"/>
    <property type="gene ID" value="TraesSTA6A03G03366980"/>
</dbReference>
<dbReference type="STRING" id="4565.A0A341WNN0"/>
<dbReference type="InterPro" id="IPR002156">
    <property type="entry name" value="RNaseH_domain"/>
</dbReference>
<dbReference type="GO" id="GO:0004523">
    <property type="term" value="F:RNA-DNA hybrid ribonuclease activity"/>
    <property type="evidence" value="ECO:0007669"/>
    <property type="project" value="InterPro"/>
</dbReference>
<dbReference type="EnsemblPlants" id="TraesCS6A02G303900.1">
    <property type="protein sequence ID" value="TraesCS6A02G303900.1.cds1"/>
    <property type="gene ID" value="TraesCS6A02G303900"/>
</dbReference>
<evidence type="ECO:0000259" key="1">
    <source>
        <dbReference type="Pfam" id="PF13456"/>
    </source>
</evidence>
<dbReference type="Gramene" id="TraesCAD_scaffold_109924_01G000100.1">
    <property type="protein sequence ID" value="TraesCAD_scaffold_109924_01G000100.1"/>
    <property type="gene ID" value="TraesCAD_scaffold_109924_01G000100"/>
</dbReference>
<dbReference type="Gramene" id="TraesCS6A03G0797800.1">
    <property type="protein sequence ID" value="TraesCS6A03G0797800.1.CDS1"/>
    <property type="gene ID" value="TraesCS6A03G0797800"/>
</dbReference>
<dbReference type="Gramene" id="TraesCS6A02G304100.1">
    <property type="protein sequence ID" value="TraesCS6A02G304100.1.cds1"/>
    <property type="gene ID" value="TraesCS6A02G304100"/>
</dbReference>
<dbReference type="Gramene" id="TraesCS6A02G303900.1">
    <property type="protein sequence ID" value="TraesCS6A02G303900.1.cds1"/>
    <property type="gene ID" value="TraesCS6A02G303900"/>
</dbReference>
<dbReference type="Gramene" id="TraesNOR6A03G03410050.1">
    <property type="protein sequence ID" value="TraesNOR6A03G03410050.1.CDS1"/>
    <property type="gene ID" value="TraesNOR6A03G03410050"/>
</dbReference>
<keyword evidence="3" id="KW-1185">Reference proteome</keyword>
<dbReference type="Gramene" id="TraesRN6A0100777100.1">
    <property type="protein sequence ID" value="TraesRN6A0100777100.1"/>
    <property type="gene ID" value="TraesRN6A0100777100"/>
</dbReference>
<dbReference type="Pfam" id="PF13456">
    <property type="entry name" value="RVT_3"/>
    <property type="match status" value="1"/>
</dbReference>
<dbReference type="Proteomes" id="UP000019116">
    <property type="component" value="Chromosome 6A"/>
</dbReference>
<protein>
    <recommendedName>
        <fullName evidence="1">RNase H type-1 domain-containing protein</fullName>
    </recommendedName>
</protein>
<evidence type="ECO:0000313" key="2">
    <source>
        <dbReference type="EnsemblPlants" id="TraesCS6A02G304100.1.cds1"/>
    </source>
</evidence>
<name>A0A341WNN0_WHEAT</name>
<proteinExistence type="predicted"/>
<dbReference type="EnsemblPlants" id="TraesCS6A02G304000.1">
    <property type="protein sequence ID" value="TraesCS6A02G304000.1.cds1"/>
    <property type="gene ID" value="TraesCS6A02G304000"/>
</dbReference>
<feature type="domain" description="RNase H type-1" evidence="1">
    <location>
        <begin position="1"/>
        <end position="59"/>
    </location>
</feature>
<reference evidence="2" key="1">
    <citation type="submission" date="2018-08" db="EMBL/GenBank/DDBJ databases">
        <authorList>
            <person name="Rossello M."/>
        </authorList>
    </citation>
    <scope>NUCLEOTIDE SEQUENCE [LARGE SCALE GENOMIC DNA]</scope>
    <source>
        <strain evidence="2">cv. Chinese Spring</strain>
    </source>
</reference>
<evidence type="ECO:0000313" key="3">
    <source>
        <dbReference type="Proteomes" id="UP000019116"/>
    </source>
</evidence>
<dbReference type="EnsemblPlants" id="TraesCS6A02G304100.1">
    <property type="protein sequence ID" value="TraesCS6A02G304100.1.cds1"/>
    <property type="gene ID" value="TraesCS6A02G304100"/>
</dbReference>
<dbReference type="Gramene" id="TraesCS6A03G0797900.1">
    <property type="protein sequence ID" value="TraesCS6A03G0797900.1.CDS1"/>
    <property type="gene ID" value="TraesCS6A03G0797900"/>
</dbReference>
<dbReference type="Gramene" id="TraesCS6A03G0797700.1">
    <property type="protein sequence ID" value="TraesCS6A03G0797700.1.CDS1"/>
    <property type="gene ID" value="TraesCS6A03G0797700"/>
</dbReference>
<sequence>METDSLEIVNLWNTHRNSRSIVAPVFFEIDELADIFHSFVIQHVSRSANGPTHLCAQRACNVSVTKSWLSETPSFLVSSLMADCPANTFV</sequence>
<dbReference type="AlphaFoldDB" id="A0A341WNN0"/>
<dbReference type="GO" id="GO:0003676">
    <property type="term" value="F:nucleic acid binding"/>
    <property type="evidence" value="ECO:0007669"/>
    <property type="project" value="InterPro"/>
</dbReference>
<dbReference type="Gramene" id="TraesCS6A02G304000.1">
    <property type="protein sequence ID" value="TraesCS6A02G304000.1.cds1"/>
    <property type="gene ID" value="TraesCS6A02G304000"/>
</dbReference>
<organism evidence="2">
    <name type="scientific">Triticum aestivum</name>
    <name type="common">Wheat</name>
    <dbReference type="NCBI Taxonomy" id="4565"/>
    <lineage>
        <taxon>Eukaryota</taxon>
        <taxon>Viridiplantae</taxon>
        <taxon>Streptophyta</taxon>
        <taxon>Embryophyta</taxon>
        <taxon>Tracheophyta</taxon>
        <taxon>Spermatophyta</taxon>
        <taxon>Magnoliopsida</taxon>
        <taxon>Liliopsida</taxon>
        <taxon>Poales</taxon>
        <taxon>Poaceae</taxon>
        <taxon>BOP clade</taxon>
        <taxon>Pooideae</taxon>
        <taxon>Triticodae</taxon>
        <taxon>Triticeae</taxon>
        <taxon>Triticinae</taxon>
        <taxon>Triticum</taxon>
    </lineage>
</organism>
<dbReference type="Gramene" id="TraesLAC6A03G03333190.1">
    <property type="protein sequence ID" value="TraesLAC6A03G03333190.1.CDS1"/>
    <property type="gene ID" value="TraesLAC6A03G03333190"/>
</dbReference>
<dbReference type="OrthoDB" id="691445at2759"/>
<reference evidence="2" key="2">
    <citation type="submission" date="2018-10" db="UniProtKB">
        <authorList>
            <consortium name="EnsemblPlants"/>
        </authorList>
    </citation>
    <scope>IDENTIFICATION</scope>
</reference>
<accession>A0A341WNN0</accession>